<dbReference type="InterPro" id="IPR002505">
    <property type="entry name" value="PTA_PTB"/>
</dbReference>
<name>A0A645HW91_9ZZZZ</name>
<sequence length="172" mass="18206">MLPGRSLFICDTHVNENPNAQEIAEMTLLAAEQVKRFGSHPKVALLSHSNFGSSSSESARKMSVAAGLIGAMSAGELEVDGEMHGDSALNEAIRREANPDSPLKGEANLLIMPNIDAANISYNLIKMTGGEGVTIGPILLGVDKPVHVLTSTTTVRRLVNMTALAVVESTER</sequence>
<organism evidence="4">
    <name type="scientific">bioreactor metagenome</name>
    <dbReference type="NCBI Taxonomy" id="1076179"/>
    <lineage>
        <taxon>unclassified sequences</taxon>
        <taxon>metagenomes</taxon>
        <taxon>ecological metagenomes</taxon>
    </lineage>
</organism>
<dbReference type="InterPro" id="IPR042113">
    <property type="entry name" value="P_AcTrfase_dom1"/>
</dbReference>
<dbReference type="GO" id="GO:0016746">
    <property type="term" value="F:acyltransferase activity"/>
    <property type="evidence" value="ECO:0007669"/>
    <property type="project" value="UniProtKB-KW"/>
</dbReference>
<evidence type="ECO:0000313" key="4">
    <source>
        <dbReference type="EMBL" id="MPN43130.1"/>
    </source>
</evidence>
<dbReference type="SUPFAM" id="SSF53659">
    <property type="entry name" value="Isocitrate/Isopropylmalate dehydrogenase-like"/>
    <property type="match status" value="1"/>
</dbReference>
<evidence type="ECO:0000256" key="2">
    <source>
        <dbReference type="ARBA" id="ARBA00023315"/>
    </source>
</evidence>
<evidence type="ECO:0000259" key="3">
    <source>
        <dbReference type="Pfam" id="PF01515"/>
    </source>
</evidence>
<accession>A0A645HW91</accession>
<keyword evidence="1" id="KW-0808">Transferase</keyword>
<reference evidence="4" key="1">
    <citation type="submission" date="2019-08" db="EMBL/GenBank/DDBJ databases">
        <authorList>
            <person name="Kucharzyk K."/>
            <person name="Murdoch R.W."/>
            <person name="Higgins S."/>
            <person name="Loffler F."/>
        </authorList>
    </citation>
    <scope>NUCLEOTIDE SEQUENCE</scope>
</reference>
<evidence type="ECO:0000256" key="1">
    <source>
        <dbReference type="ARBA" id="ARBA00022679"/>
    </source>
</evidence>
<dbReference type="EC" id="1.1.1.40" evidence="4"/>
<dbReference type="Gene3D" id="3.40.50.10750">
    <property type="entry name" value="Isocitrate/Isopropylmalate dehydrogenase-like"/>
    <property type="match status" value="1"/>
</dbReference>
<dbReference type="Pfam" id="PF01515">
    <property type="entry name" value="PTA_PTB"/>
    <property type="match status" value="1"/>
</dbReference>
<gene>
    <name evidence="4" type="primary">maeB_14</name>
    <name evidence="4" type="ORF">SDC9_190689</name>
</gene>
<dbReference type="InterPro" id="IPR042112">
    <property type="entry name" value="P_AcTrfase_dom2"/>
</dbReference>
<dbReference type="PANTHER" id="PTHR43356:SF3">
    <property type="entry name" value="PHOSPHATE ACETYLTRANSFERASE"/>
    <property type="match status" value="1"/>
</dbReference>
<comment type="caution">
    <text evidence="4">The sequence shown here is derived from an EMBL/GenBank/DDBJ whole genome shotgun (WGS) entry which is preliminary data.</text>
</comment>
<feature type="domain" description="Phosphate acetyl/butaryl transferase" evidence="3">
    <location>
        <begin position="3"/>
        <end position="166"/>
    </location>
</feature>
<proteinExistence type="predicted"/>
<dbReference type="Gene3D" id="3.40.50.10950">
    <property type="match status" value="1"/>
</dbReference>
<dbReference type="AlphaFoldDB" id="A0A645HW91"/>
<protein>
    <submittedName>
        <fullName evidence="4">NADP-dependent malic enzyme</fullName>
        <ecNumber evidence="4">1.1.1.40</ecNumber>
    </submittedName>
</protein>
<dbReference type="EMBL" id="VSSQ01101341">
    <property type="protein sequence ID" value="MPN43130.1"/>
    <property type="molecule type" value="Genomic_DNA"/>
</dbReference>
<keyword evidence="4" id="KW-0560">Oxidoreductase</keyword>
<dbReference type="PANTHER" id="PTHR43356">
    <property type="entry name" value="PHOSPHATE ACETYLTRANSFERASE"/>
    <property type="match status" value="1"/>
</dbReference>
<dbReference type="GO" id="GO:0004473">
    <property type="term" value="F:malate dehydrogenase (decarboxylating) (NADP+) activity"/>
    <property type="evidence" value="ECO:0007669"/>
    <property type="project" value="UniProtKB-EC"/>
</dbReference>
<dbReference type="InterPro" id="IPR050500">
    <property type="entry name" value="Phos_Acetyltrans/Butyryltrans"/>
</dbReference>
<keyword evidence="2" id="KW-0012">Acyltransferase</keyword>